<evidence type="ECO:0000256" key="5">
    <source>
        <dbReference type="ARBA" id="ARBA00022692"/>
    </source>
</evidence>
<dbReference type="EMBL" id="JAQOSP010000091">
    <property type="protein sequence ID" value="MDJ1170549.1"/>
    <property type="molecule type" value="Genomic_DNA"/>
</dbReference>
<evidence type="ECO:0000256" key="7">
    <source>
        <dbReference type="ARBA" id="ARBA00023136"/>
    </source>
</evidence>
<keyword evidence="5 8" id="KW-0812">Transmembrane</keyword>
<comment type="subcellular location">
    <subcellularLocation>
        <location evidence="1">Cell membrane</location>
        <topology evidence="1">Multi-pass membrane protein</topology>
    </subcellularLocation>
</comment>
<evidence type="ECO:0000256" key="3">
    <source>
        <dbReference type="ARBA" id="ARBA00022448"/>
    </source>
</evidence>
<feature type="transmembrane region" description="Helical" evidence="8">
    <location>
        <begin position="148"/>
        <end position="164"/>
    </location>
</feature>
<feature type="transmembrane region" description="Helical" evidence="8">
    <location>
        <begin position="39"/>
        <end position="58"/>
    </location>
</feature>
<organism evidence="10 11">
    <name type="scientific">Roseofilum acuticapitatum BLCC-M154</name>
    <dbReference type="NCBI Taxonomy" id="3022444"/>
    <lineage>
        <taxon>Bacteria</taxon>
        <taxon>Bacillati</taxon>
        <taxon>Cyanobacteriota</taxon>
        <taxon>Cyanophyceae</taxon>
        <taxon>Desertifilales</taxon>
        <taxon>Desertifilaceae</taxon>
        <taxon>Roseofilum</taxon>
        <taxon>Roseofilum acuticapitatum</taxon>
    </lineage>
</organism>
<dbReference type="InterPro" id="IPR037185">
    <property type="entry name" value="EmrE-like"/>
</dbReference>
<keyword evidence="3" id="KW-0813">Transport</keyword>
<proteinExistence type="inferred from homology"/>
<evidence type="ECO:0000313" key="10">
    <source>
        <dbReference type="EMBL" id="MDJ1170549.1"/>
    </source>
</evidence>
<feature type="transmembrane region" description="Helical" evidence="8">
    <location>
        <begin position="125"/>
        <end position="142"/>
    </location>
</feature>
<dbReference type="Pfam" id="PF00892">
    <property type="entry name" value="EamA"/>
    <property type="match status" value="1"/>
</dbReference>
<sequence length="175" mass="19800">MKLNIGILYAILAYGAWGLLPLYWKLFERVPAVEILCHRMIWSALLLLAVLTIQQRLVEVKRLWRSPKTLAILLSTATLVSLNWGIYIYGVNSDRVLEASLGYFINPLFSVFLGFVFLREPLNLWKWIAVSLAMIGVGNLIWELGQVPWIAIGLALTFGLYGLIRKVTDIQAVPT</sequence>
<evidence type="ECO:0000313" key="11">
    <source>
        <dbReference type="Proteomes" id="UP001235303"/>
    </source>
</evidence>
<keyword evidence="4" id="KW-1003">Cell membrane</keyword>
<gene>
    <name evidence="10" type="primary">rarD</name>
    <name evidence="10" type="ORF">PMG71_14030</name>
</gene>
<evidence type="ECO:0000259" key="9">
    <source>
        <dbReference type="Pfam" id="PF00892"/>
    </source>
</evidence>
<feature type="transmembrane region" description="Helical" evidence="8">
    <location>
        <begin position="70"/>
        <end position="89"/>
    </location>
</feature>
<protein>
    <submittedName>
        <fullName evidence="10">EamA family transporter RarD</fullName>
    </submittedName>
</protein>
<dbReference type="PANTHER" id="PTHR22911">
    <property type="entry name" value="ACYL-MALONYL CONDENSING ENZYME-RELATED"/>
    <property type="match status" value="1"/>
</dbReference>
<dbReference type="InterPro" id="IPR004626">
    <property type="entry name" value="RarD"/>
</dbReference>
<evidence type="ECO:0000256" key="4">
    <source>
        <dbReference type="ARBA" id="ARBA00022475"/>
    </source>
</evidence>
<dbReference type="NCBIfam" id="TIGR00688">
    <property type="entry name" value="rarD"/>
    <property type="match status" value="1"/>
</dbReference>
<evidence type="ECO:0000256" key="8">
    <source>
        <dbReference type="SAM" id="Phobius"/>
    </source>
</evidence>
<evidence type="ECO:0000256" key="6">
    <source>
        <dbReference type="ARBA" id="ARBA00022989"/>
    </source>
</evidence>
<dbReference type="RefSeq" id="WP_283754308.1">
    <property type="nucleotide sequence ID" value="NZ_JAQOSP010000091.1"/>
</dbReference>
<evidence type="ECO:0000256" key="1">
    <source>
        <dbReference type="ARBA" id="ARBA00004651"/>
    </source>
</evidence>
<dbReference type="SUPFAM" id="SSF103481">
    <property type="entry name" value="Multidrug resistance efflux transporter EmrE"/>
    <property type="match status" value="1"/>
</dbReference>
<feature type="transmembrane region" description="Helical" evidence="8">
    <location>
        <begin position="7"/>
        <end position="27"/>
    </location>
</feature>
<keyword evidence="7 8" id="KW-0472">Membrane</keyword>
<comment type="caution">
    <text evidence="10">The sequence shown here is derived from an EMBL/GenBank/DDBJ whole genome shotgun (WGS) entry which is preliminary data.</text>
</comment>
<accession>A0ABT7AUH7</accession>
<feature type="transmembrane region" description="Helical" evidence="8">
    <location>
        <begin position="101"/>
        <end position="118"/>
    </location>
</feature>
<name>A0ABT7AUH7_9CYAN</name>
<feature type="domain" description="EamA" evidence="9">
    <location>
        <begin position="5"/>
        <end position="137"/>
    </location>
</feature>
<evidence type="ECO:0000256" key="2">
    <source>
        <dbReference type="ARBA" id="ARBA00007362"/>
    </source>
</evidence>
<dbReference type="Proteomes" id="UP001235303">
    <property type="component" value="Unassembled WGS sequence"/>
</dbReference>
<dbReference type="InterPro" id="IPR000620">
    <property type="entry name" value="EamA_dom"/>
</dbReference>
<reference evidence="10 11" key="1">
    <citation type="submission" date="2023-01" db="EMBL/GenBank/DDBJ databases">
        <title>Novel diversity within Roseofilum (Cyanobacteria; Desertifilaceae) from marine benthic mats with descriptions of four novel species.</title>
        <authorList>
            <person name="Wang Y."/>
            <person name="Berthold D.E."/>
            <person name="Hu J."/>
            <person name="Lefler F.W."/>
            <person name="Laughinghouse H.D. IV."/>
        </authorList>
    </citation>
    <scope>NUCLEOTIDE SEQUENCE [LARGE SCALE GENOMIC DNA]</scope>
    <source>
        <strain evidence="10 11">BLCC-M154</strain>
    </source>
</reference>
<comment type="similarity">
    <text evidence="2">Belongs to the EamA transporter family.</text>
</comment>
<keyword evidence="11" id="KW-1185">Reference proteome</keyword>
<dbReference type="PANTHER" id="PTHR22911:SF137">
    <property type="entry name" value="SOLUTE CARRIER FAMILY 35 MEMBER G2-RELATED"/>
    <property type="match status" value="1"/>
</dbReference>
<keyword evidence="6 8" id="KW-1133">Transmembrane helix</keyword>